<sequence>MLTVVKFVSLLFNQEEWTDKVSCTLSVVSPNDKPVYEALSYVWGNPHDTVPIRLDGRIFQVTINLRKALRRLRRSKTRTLWVDAICINQSDINERNQQVSIMHDIYESTVEVQIYLGESRVLDTISQKEQAAWDQPPRTEWTYPQGLEEKISAFFDQQERAKAILERHQHEADQDSSTSRTEWLQRADSGAFAIMTLLINGSCIKNCIRGNFDSPPGGLRL</sequence>
<dbReference type="Pfam" id="PF06985">
    <property type="entry name" value="HET"/>
    <property type="match status" value="1"/>
</dbReference>
<dbReference type="InterPro" id="IPR052895">
    <property type="entry name" value="HetReg/Transcr_Mod"/>
</dbReference>
<evidence type="ECO:0000313" key="2">
    <source>
        <dbReference type="EMBL" id="OZJ04814.1"/>
    </source>
</evidence>
<gene>
    <name evidence="2" type="ORF">BZG36_02357</name>
</gene>
<accession>A0A261Y2T8</accession>
<protein>
    <recommendedName>
        <fullName evidence="1">Heterokaryon incompatibility domain-containing protein</fullName>
    </recommendedName>
</protein>
<dbReference type="OrthoDB" id="2393792at2759"/>
<proteinExistence type="predicted"/>
<reference evidence="2 3" key="1">
    <citation type="journal article" date="2017" name="Mycologia">
        <title>Bifiguratus adelaidae, gen. et sp. nov., a new member of Mucoromycotina in endophytic and soil-dwelling habitats.</title>
        <authorList>
            <person name="Torres-Cruz T.J."/>
            <person name="Billingsley Tobias T.L."/>
            <person name="Almatruk M."/>
            <person name="Hesse C."/>
            <person name="Kuske C.R."/>
            <person name="Desiro A."/>
            <person name="Benucci G.M."/>
            <person name="Bonito G."/>
            <person name="Stajich J.E."/>
            <person name="Dunlap C."/>
            <person name="Arnold A.E."/>
            <person name="Porras-Alfaro A."/>
        </authorList>
    </citation>
    <scope>NUCLEOTIDE SEQUENCE [LARGE SCALE GENOMIC DNA]</scope>
    <source>
        <strain evidence="2 3">AZ0501</strain>
    </source>
</reference>
<evidence type="ECO:0000313" key="3">
    <source>
        <dbReference type="Proteomes" id="UP000242875"/>
    </source>
</evidence>
<dbReference type="EMBL" id="MVBO01000029">
    <property type="protein sequence ID" value="OZJ04814.1"/>
    <property type="molecule type" value="Genomic_DNA"/>
</dbReference>
<organism evidence="2 3">
    <name type="scientific">Bifiguratus adelaidae</name>
    <dbReference type="NCBI Taxonomy" id="1938954"/>
    <lineage>
        <taxon>Eukaryota</taxon>
        <taxon>Fungi</taxon>
        <taxon>Fungi incertae sedis</taxon>
        <taxon>Mucoromycota</taxon>
        <taxon>Mucoromycotina</taxon>
        <taxon>Endogonomycetes</taxon>
        <taxon>Endogonales</taxon>
        <taxon>Endogonales incertae sedis</taxon>
        <taxon>Bifiguratus</taxon>
    </lineage>
</organism>
<keyword evidence="3" id="KW-1185">Reference proteome</keyword>
<dbReference type="InterPro" id="IPR010730">
    <property type="entry name" value="HET"/>
</dbReference>
<dbReference type="PANTHER" id="PTHR24148:SF64">
    <property type="entry name" value="HETEROKARYON INCOMPATIBILITY DOMAIN-CONTAINING PROTEIN"/>
    <property type="match status" value="1"/>
</dbReference>
<evidence type="ECO:0000259" key="1">
    <source>
        <dbReference type="Pfam" id="PF06985"/>
    </source>
</evidence>
<dbReference type="AlphaFoldDB" id="A0A261Y2T8"/>
<comment type="caution">
    <text evidence="2">The sequence shown here is derived from an EMBL/GenBank/DDBJ whole genome shotgun (WGS) entry which is preliminary data.</text>
</comment>
<name>A0A261Y2T8_9FUNG</name>
<dbReference type="PANTHER" id="PTHR24148">
    <property type="entry name" value="ANKYRIN REPEAT DOMAIN-CONTAINING PROTEIN 39 HOMOLOG-RELATED"/>
    <property type="match status" value="1"/>
</dbReference>
<feature type="domain" description="Heterokaryon incompatibility" evidence="1">
    <location>
        <begin position="36"/>
        <end position="186"/>
    </location>
</feature>
<dbReference type="Proteomes" id="UP000242875">
    <property type="component" value="Unassembled WGS sequence"/>
</dbReference>